<dbReference type="Pfam" id="PF24894">
    <property type="entry name" value="Hexapep_GlmU"/>
    <property type="match status" value="1"/>
</dbReference>
<sequence>MCNALGIITYNDSSVYVEGMQKYRPIAGFSFLGRYRLVDFAISNMSNSGIDDIQIYVNGNPRSLIDHVGTGRHYNINSKHGHLSLVPVYTDGGTSRFTTDISCYAENIHAVMENHNDYVVIAPANMLYKGNYEELLKQHIESGAEVSVLYQHVDNAKENYIGCDVLQMNKQRGVLSIEQNLGNYKSRYLSLQTYIMSKEIFKTLVDEAQETSSMYWFKDILNDKCVDMDIRGLNYRGHIYVINDLKSYYESNMQFLTEEKMKDINDPEWPVYTRTSDSAPAIYLNGGTATGSLISNGCEISGVVKNSIVGRSCKIGKDALIENCIIMPDVEIADGAHLKNVIVDKHSKITKKKDLAGLEEQPLYIGRRENV</sequence>
<protein>
    <submittedName>
        <fullName evidence="5">Glucose-1-phosphate adenylyltransferase subunit GlgD</fullName>
        <ecNumber evidence="5">2.7.7.27</ecNumber>
    </submittedName>
</protein>
<dbReference type="InterPro" id="IPR029044">
    <property type="entry name" value="Nucleotide-diphossugar_trans"/>
</dbReference>
<dbReference type="EMBL" id="QRYQ01000048">
    <property type="protein sequence ID" value="RGU88479.1"/>
    <property type="molecule type" value="Genomic_DNA"/>
</dbReference>
<dbReference type="Proteomes" id="UP000265489">
    <property type="component" value="Unassembled WGS sequence"/>
</dbReference>
<dbReference type="InterPro" id="IPR056818">
    <property type="entry name" value="GlmU/GlgC-like_hexapep"/>
</dbReference>
<dbReference type="NCBIfam" id="TIGR02092">
    <property type="entry name" value="glgD"/>
    <property type="match status" value="1"/>
</dbReference>
<evidence type="ECO:0000259" key="4">
    <source>
        <dbReference type="Pfam" id="PF24894"/>
    </source>
</evidence>
<dbReference type="Pfam" id="PF00483">
    <property type="entry name" value="NTP_transferase"/>
    <property type="match status" value="1"/>
</dbReference>
<organism evidence="5 6">
    <name type="scientific">Holdemanella biformis</name>
    <dbReference type="NCBI Taxonomy" id="1735"/>
    <lineage>
        <taxon>Bacteria</taxon>
        <taxon>Bacillati</taxon>
        <taxon>Bacillota</taxon>
        <taxon>Erysipelotrichia</taxon>
        <taxon>Erysipelotrichales</taxon>
        <taxon>Erysipelotrichaceae</taxon>
        <taxon>Holdemanella</taxon>
    </lineage>
</organism>
<dbReference type="GeneID" id="66580843"/>
<accession>A0A395W7R8</accession>
<dbReference type="CDD" id="cd04651">
    <property type="entry name" value="LbH_G1P_AT_C"/>
    <property type="match status" value="1"/>
</dbReference>
<keyword evidence="5" id="KW-0808">Transferase</keyword>
<dbReference type="PANTHER" id="PTHR43523">
    <property type="entry name" value="GLUCOSE-1-PHOSPHATE ADENYLYLTRANSFERASE-RELATED"/>
    <property type="match status" value="1"/>
</dbReference>
<gene>
    <name evidence="5" type="primary">glgD</name>
    <name evidence="5" type="ORF">DWW32_13015</name>
</gene>
<comment type="similarity">
    <text evidence="1">Belongs to the bacterial/plant glucose-1-phosphate adenylyltransferase family.</text>
</comment>
<keyword evidence="5" id="KW-0548">Nucleotidyltransferase</keyword>
<evidence type="ECO:0000313" key="6">
    <source>
        <dbReference type="Proteomes" id="UP000265489"/>
    </source>
</evidence>
<evidence type="ECO:0000256" key="2">
    <source>
        <dbReference type="ARBA" id="ARBA00023056"/>
    </source>
</evidence>
<evidence type="ECO:0000256" key="1">
    <source>
        <dbReference type="ARBA" id="ARBA00010443"/>
    </source>
</evidence>
<comment type="caution">
    <text evidence="5">The sequence shown here is derived from an EMBL/GenBank/DDBJ whole genome shotgun (WGS) entry which is preliminary data.</text>
</comment>
<dbReference type="InterPro" id="IPR011832">
    <property type="entry name" value="GlgDAde_trans"/>
</dbReference>
<dbReference type="InterPro" id="IPR011831">
    <property type="entry name" value="ADP-Glc_PPase"/>
</dbReference>
<dbReference type="GO" id="GO:0005978">
    <property type="term" value="P:glycogen biosynthetic process"/>
    <property type="evidence" value="ECO:0007669"/>
    <property type="project" value="UniProtKB-KW"/>
</dbReference>
<dbReference type="GO" id="GO:0008878">
    <property type="term" value="F:glucose-1-phosphate adenylyltransferase activity"/>
    <property type="evidence" value="ECO:0007669"/>
    <property type="project" value="UniProtKB-EC"/>
</dbReference>
<dbReference type="PANTHER" id="PTHR43523:SF6">
    <property type="entry name" value="GLYCOGEN BIOSYNTHESIS PROTEIN GLGD"/>
    <property type="match status" value="1"/>
</dbReference>
<dbReference type="Gene3D" id="3.90.550.10">
    <property type="entry name" value="Spore Coat Polysaccharide Biosynthesis Protein SpsA, Chain A"/>
    <property type="match status" value="1"/>
</dbReference>
<dbReference type="InterPro" id="IPR005835">
    <property type="entry name" value="NTP_transferase_dom"/>
</dbReference>
<dbReference type="Gene3D" id="2.160.10.10">
    <property type="entry name" value="Hexapeptide repeat proteins"/>
    <property type="match status" value="1"/>
</dbReference>
<dbReference type="EC" id="2.7.7.27" evidence="5"/>
<dbReference type="RefSeq" id="WP_118326034.1">
    <property type="nucleotide sequence ID" value="NZ_CATXNH010000035.1"/>
</dbReference>
<evidence type="ECO:0000313" key="5">
    <source>
        <dbReference type="EMBL" id="RGU88479.1"/>
    </source>
</evidence>
<name>A0A395W7R8_9FIRM</name>
<dbReference type="InterPro" id="IPR011004">
    <property type="entry name" value="Trimer_LpxA-like_sf"/>
</dbReference>
<evidence type="ECO:0000259" key="3">
    <source>
        <dbReference type="Pfam" id="PF00483"/>
    </source>
</evidence>
<feature type="domain" description="Nucleotidyl transferase" evidence="3">
    <location>
        <begin position="29"/>
        <end position="227"/>
    </location>
</feature>
<proteinExistence type="inferred from homology"/>
<reference evidence="5 6" key="1">
    <citation type="submission" date="2018-08" db="EMBL/GenBank/DDBJ databases">
        <title>A genome reference for cultivated species of the human gut microbiota.</title>
        <authorList>
            <person name="Zou Y."/>
            <person name="Xue W."/>
            <person name="Luo G."/>
        </authorList>
    </citation>
    <scope>NUCLEOTIDE SEQUENCE [LARGE SCALE GENOMIC DNA]</scope>
    <source>
        <strain evidence="5 6">AF15-20</strain>
    </source>
</reference>
<dbReference type="SUPFAM" id="SSF51161">
    <property type="entry name" value="Trimeric LpxA-like enzymes"/>
    <property type="match status" value="1"/>
</dbReference>
<feature type="domain" description="Glucose-1-phosphate adenylyltransferase/Bifunctional protein GlmU-like C-terminal hexapeptide" evidence="4">
    <location>
        <begin position="286"/>
        <end position="353"/>
    </location>
</feature>
<keyword evidence="2" id="KW-0320">Glycogen biosynthesis</keyword>
<dbReference type="SUPFAM" id="SSF53448">
    <property type="entry name" value="Nucleotide-diphospho-sugar transferases"/>
    <property type="match status" value="1"/>
</dbReference>
<dbReference type="AlphaFoldDB" id="A0A395W7R8"/>